<protein>
    <submittedName>
        <fullName evidence="2">Uncharacterized protein</fullName>
    </submittedName>
</protein>
<sequence>MEHNCDENIWFDYQNKKWYLRVEGNSWDYSNDSFEYTDIELNYCHVCGIDLNNKNT</sequence>
<reference evidence="1 4" key="2">
    <citation type="submission" date="2021-06" db="EMBL/GenBank/DDBJ databases">
        <title>Whole genome sequence of Paenibacillus sophorae DSM23020 for comparative genomics.</title>
        <authorList>
            <person name="Kim M.-J."/>
            <person name="Lee G."/>
            <person name="Shin J.-H."/>
        </authorList>
    </citation>
    <scope>NUCLEOTIDE SEQUENCE [LARGE SCALE GENOMIC DNA]</scope>
    <source>
        <strain evidence="1 4">DSM 23020</strain>
    </source>
</reference>
<dbReference type="Proteomes" id="UP000198809">
    <property type="component" value="Unassembled WGS sequence"/>
</dbReference>
<evidence type="ECO:0000313" key="4">
    <source>
        <dbReference type="Proteomes" id="UP000683429"/>
    </source>
</evidence>
<dbReference type="RefSeq" id="WP_175491749.1">
    <property type="nucleotide sequence ID" value="NZ_CP076607.1"/>
</dbReference>
<keyword evidence="4" id="KW-1185">Reference proteome</keyword>
<name>A0A1H8GLA4_9BACL</name>
<dbReference type="EMBL" id="FODH01000001">
    <property type="protein sequence ID" value="SEN44782.1"/>
    <property type="molecule type" value="Genomic_DNA"/>
</dbReference>
<evidence type="ECO:0000313" key="3">
    <source>
        <dbReference type="Proteomes" id="UP000198809"/>
    </source>
</evidence>
<dbReference type="AlphaFoldDB" id="A0A1H8GLA4"/>
<dbReference type="Proteomes" id="UP000683429">
    <property type="component" value="Chromosome"/>
</dbReference>
<gene>
    <name evidence="1" type="ORF">KP014_20370</name>
    <name evidence="2" type="ORF">SAMN04487895_101561</name>
</gene>
<dbReference type="STRING" id="1333845.SAMN04487895_101561"/>
<evidence type="ECO:0000313" key="2">
    <source>
        <dbReference type="EMBL" id="SEN44782.1"/>
    </source>
</evidence>
<evidence type="ECO:0000313" key="1">
    <source>
        <dbReference type="EMBL" id="QWU14265.1"/>
    </source>
</evidence>
<proteinExistence type="predicted"/>
<organism evidence="2 3">
    <name type="scientific">Paenibacillus sophorae</name>
    <dbReference type="NCBI Taxonomy" id="1333845"/>
    <lineage>
        <taxon>Bacteria</taxon>
        <taxon>Bacillati</taxon>
        <taxon>Bacillota</taxon>
        <taxon>Bacilli</taxon>
        <taxon>Bacillales</taxon>
        <taxon>Paenibacillaceae</taxon>
        <taxon>Paenibacillus</taxon>
    </lineage>
</organism>
<reference evidence="2 3" key="1">
    <citation type="submission" date="2016-10" db="EMBL/GenBank/DDBJ databases">
        <authorList>
            <person name="de Groot N.N."/>
        </authorList>
    </citation>
    <scope>NUCLEOTIDE SEQUENCE [LARGE SCALE GENOMIC DNA]</scope>
    <source>
        <strain evidence="2 3">CGMCC 1.10238</strain>
    </source>
</reference>
<dbReference type="EMBL" id="CP076607">
    <property type="protein sequence ID" value="QWU14265.1"/>
    <property type="molecule type" value="Genomic_DNA"/>
</dbReference>
<accession>A0A1H8GLA4</accession>